<sequence>MKQKNWIGVLLFSTGIIVSFFLSFQAFKDTYHIVSFYSNGKRDYAIDWVNFVQRVIPAIVIGFIFIGLSEVIKLLDKINRRRS</sequence>
<evidence type="ECO:0000256" key="1">
    <source>
        <dbReference type="SAM" id="Phobius"/>
    </source>
</evidence>
<gene>
    <name evidence="2" type="ORF">KCX74_16365</name>
</gene>
<reference evidence="2" key="1">
    <citation type="submission" date="2021-04" db="EMBL/GenBank/DDBJ databases">
        <title>Isolation and polyphasic classification of algal microorganism.</title>
        <authorList>
            <person name="Wang S."/>
        </authorList>
    </citation>
    <scope>NUCLEOTIDE SEQUENCE</scope>
    <source>
        <strain evidence="2">720a</strain>
    </source>
</reference>
<evidence type="ECO:0000313" key="2">
    <source>
        <dbReference type="EMBL" id="MBR7797605.1"/>
    </source>
</evidence>
<proteinExistence type="predicted"/>
<dbReference type="Proteomes" id="UP000675284">
    <property type="component" value="Unassembled WGS sequence"/>
</dbReference>
<evidence type="ECO:0000313" key="3">
    <source>
        <dbReference type="Proteomes" id="UP000675284"/>
    </source>
</evidence>
<organism evidence="2 3">
    <name type="scientific">Virgibacillus salarius</name>
    <dbReference type="NCBI Taxonomy" id="447199"/>
    <lineage>
        <taxon>Bacteria</taxon>
        <taxon>Bacillati</taxon>
        <taxon>Bacillota</taxon>
        <taxon>Bacilli</taxon>
        <taxon>Bacillales</taxon>
        <taxon>Bacillaceae</taxon>
        <taxon>Virgibacillus</taxon>
    </lineage>
</organism>
<keyword evidence="1" id="KW-1133">Transmembrane helix</keyword>
<comment type="caution">
    <text evidence="2">The sequence shown here is derived from an EMBL/GenBank/DDBJ whole genome shotgun (WGS) entry which is preliminary data.</text>
</comment>
<protein>
    <submittedName>
        <fullName evidence="2">Uncharacterized protein</fullName>
    </submittedName>
</protein>
<name>A0A941DVR7_9BACI</name>
<dbReference type="AlphaFoldDB" id="A0A941DVR7"/>
<dbReference type="EMBL" id="JAGSOT010000061">
    <property type="protein sequence ID" value="MBR7797605.1"/>
    <property type="molecule type" value="Genomic_DNA"/>
</dbReference>
<feature type="transmembrane region" description="Helical" evidence="1">
    <location>
        <begin position="7"/>
        <end position="27"/>
    </location>
</feature>
<keyword evidence="3" id="KW-1185">Reference proteome</keyword>
<dbReference type="RefSeq" id="WP_026679980.1">
    <property type="nucleotide sequence ID" value="NZ_BAAACY010000016.1"/>
</dbReference>
<keyword evidence="1" id="KW-0472">Membrane</keyword>
<keyword evidence="1" id="KW-0812">Transmembrane</keyword>
<feature type="transmembrane region" description="Helical" evidence="1">
    <location>
        <begin position="55"/>
        <end position="75"/>
    </location>
</feature>
<accession>A0A941DVR7</accession>